<evidence type="ECO:0000256" key="15">
    <source>
        <dbReference type="ARBA" id="ARBA00048321"/>
    </source>
</evidence>
<evidence type="ECO:0000256" key="8">
    <source>
        <dbReference type="ARBA" id="ARBA00022490"/>
    </source>
</evidence>
<accession>A0A2H9TAE5</accession>
<feature type="domain" description="Radical SAM core" evidence="16">
    <location>
        <begin position="48"/>
        <end position="284"/>
    </location>
</feature>
<comment type="subcellular location">
    <subcellularLocation>
        <location evidence="2">Cytoplasm</location>
    </subcellularLocation>
</comment>
<dbReference type="FunFam" id="1.10.10.920:FF:000001">
    <property type="entry name" value="Coproporphyrinogen-III oxidase"/>
    <property type="match status" value="1"/>
</dbReference>
<comment type="caution">
    <text evidence="17">The sequence shown here is derived from an EMBL/GenBank/DDBJ whole genome shotgun (WGS) entry which is preliminary data.</text>
</comment>
<evidence type="ECO:0000256" key="9">
    <source>
        <dbReference type="ARBA" id="ARBA00022691"/>
    </source>
</evidence>
<dbReference type="GO" id="GO:0046872">
    <property type="term" value="F:metal ion binding"/>
    <property type="evidence" value="ECO:0007669"/>
    <property type="project" value="UniProtKB-KW"/>
</dbReference>
<evidence type="ECO:0000313" key="17">
    <source>
        <dbReference type="EMBL" id="PJE80167.1"/>
    </source>
</evidence>
<dbReference type="GO" id="GO:0004109">
    <property type="term" value="F:coproporphyrinogen oxidase activity"/>
    <property type="evidence" value="ECO:0007669"/>
    <property type="project" value="InterPro"/>
</dbReference>
<comment type="pathway">
    <text evidence="3">Porphyrin-containing compound metabolism; protoporphyrin-IX biosynthesis; protoporphyrinogen-IX from coproporphyrinogen-III (AdoMet route): step 1/1.</text>
</comment>
<dbReference type="InterPro" id="IPR058240">
    <property type="entry name" value="rSAM_sf"/>
</dbReference>
<keyword evidence="7" id="KW-0004">4Fe-4S</keyword>
<evidence type="ECO:0000256" key="14">
    <source>
        <dbReference type="ARBA" id="ARBA00023244"/>
    </source>
</evidence>
<evidence type="ECO:0000256" key="4">
    <source>
        <dbReference type="ARBA" id="ARBA00005493"/>
    </source>
</evidence>
<dbReference type="PROSITE" id="PS51918">
    <property type="entry name" value="RADICAL_SAM"/>
    <property type="match status" value="1"/>
</dbReference>
<dbReference type="NCBIfam" id="TIGR00538">
    <property type="entry name" value="hemN"/>
    <property type="match status" value="1"/>
</dbReference>
<gene>
    <name evidence="17" type="primary">hemN_2</name>
    <name evidence="17" type="ORF">CI610_00855</name>
</gene>
<keyword evidence="12" id="KW-0408">Iron</keyword>
<dbReference type="PANTHER" id="PTHR13932:SF6">
    <property type="entry name" value="OXYGEN-INDEPENDENT COPROPORPHYRINOGEN III OXIDASE"/>
    <property type="match status" value="1"/>
</dbReference>
<dbReference type="PANTHER" id="PTHR13932">
    <property type="entry name" value="COPROPORPHYRINIGEN III OXIDASE"/>
    <property type="match status" value="1"/>
</dbReference>
<protein>
    <recommendedName>
        <fullName evidence="6">coproporphyrinogen dehydrogenase</fullName>
        <ecNumber evidence="6">1.3.98.3</ecNumber>
    </recommendedName>
</protein>
<dbReference type="InterPro" id="IPR004558">
    <property type="entry name" value="Coprogen_oxidase_HemN"/>
</dbReference>
<dbReference type="InterPro" id="IPR034505">
    <property type="entry name" value="Coproporphyrinogen-III_oxidase"/>
</dbReference>
<evidence type="ECO:0000256" key="1">
    <source>
        <dbReference type="ARBA" id="ARBA00001966"/>
    </source>
</evidence>
<dbReference type="SMART" id="SM00729">
    <property type="entry name" value="Elp3"/>
    <property type="match status" value="1"/>
</dbReference>
<evidence type="ECO:0000256" key="3">
    <source>
        <dbReference type="ARBA" id="ARBA00004785"/>
    </source>
</evidence>
<dbReference type="CDD" id="cd01335">
    <property type="entry name" value="Radical_SAM"/>
    <property type="match status" value="1"/>
</dbReference>
<dbReference type="PIRSF" id="PIRSF000167">
    <property type="entry name" value="HemN"/>
    <property type="match status" value="1"/>
</dbReference>
<dbReference type="EC" id="1.3.98.3" evidence="6"/>
<evidence type="ECO:0000259" key="16">
    <source>
        <dbReference type="PROSITE" id="PS51918"/>
    </source>
</evidence>
<organism evidence="17">
    <name type="scientific">invertebrate metagenome</name>
    <dbReference type="NCBI Taxonomy" id="1711999"/>
    <lineage>
        <taxon>unclassified sequences</taxon>
        <taxon>metagenomes</taxon>
        <taxon>organismal metagenomes</taxon>
    </lineage>
</organism>
<evidence type="ECO:0000256" key="10">
    <source>
        <dbReference type="ARBA" id="ARBA00022723"/>
    </source>
</evidence>
<comment type="subunit">
    <text evidence="5">Monomer.</text>
</comment>
<evidence type="ECO:0000256" key="13">
    <source>
        <dbReference type="ARBA" id="ARBA00023014"/>
    </source>
</evidence>
<dbReference type="AlphaFoldDB" id="A0A2H9TAE5"/>
<dbReference type="SUPFAM" id="SSF102114">
    <property type="entry name" value="Radical SAM enzymes"/>
    <property type="match status" value="1"/>
</dbReference>
<reference evidence="17" key="1">
    <citation type="journal article" date="2017" name="Appl. Environ. Microbiol.">
        <title>Molecular characterization of an Endozoicomonas-like organism causing infection in king scallop Pecten maximus L.</title>
        <authorList>
            <person name="Cano I."/>
            <person name="van Aerle R."/>
            <person name="Ross S."/>
            <person name="Verner-Jeffreys D.W."/>
            <person name="Paley R.K."/>
            <person name="Rimmer G."/>
            <person name="Ryder D."/>
            <person name="Hooper P."/>
            <person name="Stone D."/>
            <person name="Feist S.W."/>
        </authorList>
    </citation>
    <scope>NUCLEOTIDE SEQUENCE</scope>
</reference>
<dbReference type="Pfam" id="PF04055">
    <property type="entry name" value="Radical_SAM"/>
    <property type="match status" value="1"/>
</dbReference>
<dbReference type="GO" id="GO:0006782">
    <property type="term" value="P:protoporphyrinogen IX biosynthetic process"/>
    <property type="evidence" value="ECO:0007669"/>
    <property type="project" value="UniProtKB-UniPathway"/>
</dbReference>
<keyword evidence="13" id="KW-0411">Iron-sulfur</keyword>
<dbReference type="SFLD" id="SFLDG01082">
    <property type="entry name" value="B12-binding_domain_containing"/>
    <property type="match status" value="1"/>
</dbReference>
<evidence type="ECO:0000256" key="5">
    <source>
        <dbReference type="ARBA" id="ARBA00011245"/>
    </source>
</evidence>
<dbReference type="Gene3D" id="3.30.750.200">
    <property type="match status" value="1"/>
</dbReference>
<dbReference type="SFLD" id="SFLDG01065">
    <property type="entry name" value="anaerobic_coproporphyrinogen-I"/>
    <property type="match status" value="1"/>
</dbReference>
<dbReference type="InterPro" id="IPR007197">
    <property type="entry name" value="rSAM"/>
</dbReference>
<comment type="cofactor">
    <cofactor evidence="1">
        <name>[4Fe-4S] cluster</name>
        <dbReference type="ChEBI" id="CHEBI:49883"/>
    </cofactor>
</comment>
<dbReference type="GO" id="GO:0051989">
    <property type="term" value="F:coproporphyrinogen dehydrogenase activity"/>
    <property type="evidence" value="ECO:0007669"/>
    <property type="project" value="UniProtKB-EC"/>
</dbReference>
<comment type="catalytic activity">
    <reaction evidence="15">
        <text>coproporphyrinogen III + 2 S-adenosyl-L-methionine = protoporphyrinogen IX + 2 5'-deoxyadenosine + 2 L-methionine + 2 CO2</text>
        <dbReference type="Rhea" id="RHEA:15425"/>
        <dbReference type="ChEBI" id="CHEBI:16526"/>
        <dbReference type="ChEBI" id="CHEBI:17319"/>
        <dbReference type="ChEBI" id="CHEBI:57307"/>
        <dbReference type="ChEBI" id="CHEBI:57309"/>
        <dbReference type="ChEBI" id="CHEBI:57844"/>
        <dbReference type="ChEBI" id="CHEBI:59789"/>
        <dbReference type="EC" id="1.3.98.3"/>
    </reaction>
</comment>
<dbReference type="GO" id="GO:0051539">
    <property type="term" value="F:4 iron, 4 sulfur cluster binding"/>
    <property type="evidence" value="ECO:0007669"/>
    <property type="project" value="UniProtKB-KW"/>
</dbReference>
<evidence type="ECO:0000256" key="12">
    <source>
        <dbReference type="ARBA" id="ARBA00023004"/>
    </source>
</evidence>
<proteinExistence type="inferred from homology"/>
<dbReference type="Gene3D" id="1.10.10.920">
    <property type="match status" value="1"/>
</dbReference>
<comment type="similarity">
    <text evidence="4">Belongs to the anaerobic coproporphyrinogen-III oxidase family.</text>
</comment>
<dbReference type="UniPathway" id="UPA00251">
    <property type="reaction ID" value="UER00323"/>
</dbReference>
<dbReference type="InterPro" id="IPR006638">
    <property type="entry name" value="Elp3/MiaA/NifB-like_rSAM"/>
</dbReference>
<name>A0A2H9TAE5_9ZZZZ</name>
<dbReference type="FunFam" id="3.80.30.20:FF:000012">
    <property type="entry name" value="Coproporphyrinogen-III oxidase"/>
    <property type="match status" value="1"/>
</dbReference>
<keyword evidence="10" id="KW-0479">Metal-binding</keyword>
<dbReference type="GO" id="GO:0005737">
    <property type="term" value="C:cytoplasm"/>
    <property type="evidence" value="ECO:0007669"/>
    <property type="project" value="UniProtKB-SubCell"/>
</dbReference>
<evidence type="ECO:0000256" key="2">
    <source>
        <dbReference type="ARBA" id="ARBA00004496"/>
    </source>
</evidence>
<dbReference type="SFLD" id="SFLDS00029">
    <property type="entry name" value="Radical_SAM"/>
    <property type="match status" value="1"/>
</dbReference>
<evidence type="ECO:0000256" key="6">
    <source>
        <dbReference type="ARBA" id="ARBA00011912"/>
    </source>
</evidence>
<keyword evidence="14" id="KW-0627">Porphyrin biosynthesis</keyword>
<evidence type="ECO:0000256" key="7">
    <source>
        <dbReference type="ARBA" id="ARBA00022485"/>
    </source>
</evidence>
<keyword evidence="9" id="KW-0949">S-adenosyl-L-methionine</keyword>
<dbReference type="EMBL" id="NSIT01000029">
    <property type="protein sequence ID" value="PJE80167.1"/>
    <property type="molecule type" value="Genomic_DNA"/>
</dbReference>
<keyword evidence="8" id="KW-0963">Cytoplasm</keyword>
<keyword evidence="11 17" id="KW-0560">Oxidoreductase</keyword>
<sequence length="464" mass="53550">MKDALIWDHDLIARYNTSGPRYTSYPTVVQFSEDFHQQSYLSSALRSTAQARSLSLYVHIPFCTNICYFCACNKIITKHHKQADHYLQALFRDIDMQADLYSPRQEVEQLHFGGGSPTFLNDAQLKAIIDKIASRFQLSRSDESDYSIEIDPRDIDWPRMANLCNLGFNRISLGVQDINEKVQKAVNRIQSEALIQSIVDAARTMAFKSIHMDLIYGLPFQTPDSFSETLDCILAMEPDRLSLFNYAHLPRRFMPQRRIHEADLPSAQEKLEILQQSTETLLQKGYVYIGMDHFALPDDQLAIAQENGALHRNFQGYTTHRHCDLIGLGLSAISHVGSVYSQNYTDENRYQQAVENNELPIWRGLKMSQDDQIRHDVINEMICHFRLNPEVIEKKFSINFSRYFSSELRQLNIMVQDNLLTLSKSNTIKVTDKGRLFIRNICMVFDRYLATPTQQAKPLFSKVI</sequence>
<evidence type="ECO:0000256" key="11">
    <source>
        <dbReference type="ARBA" id="ARBA00023002"/>
    </source>
</evidence>